<dbReference type="AlphaFoldDB" id="A0AA38KQB4"/>
<organism evidence="2 3">
    <name type="scientific">Taxus chinensis</name>
    <name type="common">Chinese yew</name>
    <name type="synonym">Taxus wallichiana var. chinensis</name>
    <dbReference type="NCBI Taxonomy" id="29808"/>
    <lineage>
        <taxon>Eukaryota</taxon>
        <taxon>Viridiplantae</taxon>
        <taxon>Streptophyta</taxon>
        <taxon>Embryophyta</taxon>
        <taxon>Tracheophyta</taxon>
        <taxon>Spermatophyta</taxon>
        <taxon>Pinopsida</taxon>
        <taxon>Pinidae</taxon>
        <taxon>Conifers II</taxon>
        <taxon>Cupressales</taxon>
        <taxon>Taxaceae</taxon>
        <taxon>Taxus</taxon>
    </lineage>
</organism>
<sequence length="177" mass="20527">MLEEEFYKEKDGLQTEEEEKPSPNPIEEEQIDEIKLIFTTTEEGRIIHTFLLSFEGDDLIDEAIMEVNEIDPNCEQEFDNETTHGEKNVDLEAAIQEGETLLQQYFQEFNFPSELEECLDEEPTKITTFPSSPFVLQQQELAAMDKRIQGQQPAVCNMPLESKLEEFELPKTTMEEP</sequence>
<feature type="compositionally biased region" description="Basic and acidic residues" evidence="1">
    <location>
        <begin position="1"/>
        <end position="13"/>
    </location>
</feature>
<evidence type="ECO:0000313" key="3">
    <source>
        <dbReference type="Proteomes" id="UP000824469"/>
    </source>
</evidence>
<proteinExistence type="predicted"/>
<evidence type="ECO:0000313" key="2">
    <source>
        <dbReference type="EMBL" id="KAH9307654.1"/>
    </source>
</evidence>
<accession>A0AA38KQB4</accession>
<name>A0AA38KQB4_TAXCH</name>
<protein>
    <submittedName>
        <fullName evidence="2">Uncharacterized protein</fullName>
    </submittedName>
</protein>
<dbReference type="EMBL" id="JAHRHJ020000007">
    <property type="protein sequence ID" value="KAH9307654.1"/>
    <property type="molecule type" value="Genomic_DNA"/>
</dbReference>
<comment type="caution">
    <text evidence="2">The sequence shown here is derived from an EMBL/GenBank/DDBJ whole genome shotgun (WGS) entry which is preliminary data.</text>
</comment>
<feature type="region of interest" description="Disordered" evidence="1">
    <location>
        <begin position="1"/>
        <end position="30"/>
    </location>
</feature>
<gene>
    <name evidence="2" type="ORF">KI387_035565</name>
</gene>
<reference evidence="2 3" key="1">
    <citation type="journal article" date="2021" name="Nat. Plants">
        <title>The Taxus genome provides insights into paclitaxel biosynthesis.</title>
        <authorList>
            <person name="Xiong X."/>
            <person name="Gou J."/>
            <person name="Liao Q."/>
            <person name="Li Y."/>
            <person name="Zhou Q."/>
            <person name="Bi G."/>
            <person name="Li C."/>
            <person name="Du R."/>
            <person name="Wang X."/>
            <person name="Sun T."/>
            <person name="Guo L."/>
            <person name="Liang H."/>
            <person name="Lu P."/>
            <person name="Wu Y."/>
            <person name="Zhang Z."/>
            <person name="Ro D.K."/>
            <person name="Shang Y."/>
            <person name="Huang S."/>
            <person name="Yan J."/>
        </authorList>
    </citation>
    <scope>NUCLEOTIDE SEQUENCE [LARGE SCALE GENOMIC DNA]</scope>
    <source>
        <strain evidence="2">Ta-2019</strain>
    </source>
</reference>
<dbReference type="Proteomes" id="UP000824469">
    <property type="component" value="Unassembled WGS sequence"/>
</dbReference>
<evidence type="ECO:0000256" key="1">
    <source>
        <dbReference type="SAM" id="MobiDB-lite"/>
    </source>
</evidence>
<keyword evidence="3" id="KW-1185">Reference proteome</keyword>